<protein>
    <submittedName>
        <fullName evidence="1">Uncharacterized protein</fullName>
    </submittedName>
</protein>
<evidence type="ECO:0000313" key="2">
    <source>
        <dbReference type="Proteomes" id="UP000250123"/>
    </source>
</evidence>
<dbReference type="EMBL" id="LS483452">
    <property type="protein sequence ID" value="SQH78414.1"/>
    <property type="molecule type" value="Genomic_DNA"/>
</dbReference>
<sequence length="116" mass="13039">MLVSKMPTISARSMAAVSYKQQTEYYTKLDVELDGDEQQAQVENSKNIVGTDSIVQISAMINMGFEFNEDHKIDPSYSFFPSESMAIKPKAKNILGEESEYLQLVIIVLKVKILKA</sequence>
<accession>A0A330MAF3</accession>
<evidence type="ECO:0000313" key="1">
    <source>
        <dbReference type="EMBL" id="SQH78414.1"/>
    </source>
</evidence>
<dbReference type="AlphaFoldDB" id="A0A330MAF3"/>
<proteinExistence type="predicted"/>
<dbReference type="KEGG" id="sbk:SHEWBE_4454"/>
<name>A0A330MAF3_9GAMM</name>
<reference evidence="2" key="1">
    <citation type="submission" date="2018-06" db="EMBL/GenBank/DDBJ databases">
        <authorList>
            <person name="Cea G.-C."/>
            <person name="William W."/>
        </authorList>
    </citation>
    <scope>NUCLEOTIDE SEQUENCE [LARGE SCALE GENOMIC DNA]</scope>
    <source>
        <strain evidence="2">DB21MT-2</strain>
    </source>
</reference>
<gene>
    <name evidence="1" type="ORF">SHEWBE_4454</name>
</gene>
<organism evidence="1 2">
    <name type="scientific">Shewanella benthica</name>
    <dbReference type="NCBI Taxonomy" id="43661"/>
    <lineage>
        <taxon>Bacteria</taxon>
        <taxon>Pseudomonadati</taxon>
        <taxon>Pseudomonadota</taxon>
        <taxon>Gammaproteobacteria</taxon>
        <taxon>Alteromonadales</taxon>
        <taxon>Shewanellaceae</taxon>
        <taxon>Shewanella</taxon>
    </lineage>
</organism>
<dbReference type="Proteomes" id="UP000250123">
    <property type="component" value="Chromosome SHEWBE"/>
</dbReference>